<dbReference type="GO" id="GO:0000155">
    <property type="term" value="F:phosphorelay sensor kinase activity"/>
    <property type="evidence" value="ECO:0007669"/>
    <property type="project" value="InterPro"/>
</dbReference>
<dbReference type="PROSITE" id="PS50109">
    <property type="entry name" value="HIS_KIN"/>
    <property type="match status" value="1"/>
</dbReference>
<dbReference type="Gene3D" id="3.30.565.10">
    <property type="entry name" value="Histidine kinase-like ATPase, C-terminal domain"/>
    <property type="match status" value="1"/>
</dbReference>
<evidence type="ECO:0000256" key="1">
    <source>
        <dbReference type="ARBA" id="ARBA00000085"/>
    </source>
</evidence>
<dbReference type="InterPro" id="IPR036890">
    <property type="entry name" value="HATPase_C_sf"/>
</dbReference>
<dbReference type="PROSITE" id="PS50293">
    <property type="entry name" value="TPR_REGION"/>
    <property type="match status" value="1"/>
</dbReference>
<dbReference type="InterPro" id="IPR011990">
    <property type="entry name" value="TPR-like_helical_dom_sf"/>
</dbReference>
<dbReference type="SMART" id="SM00388">
    <property type="entry name" value="HisKA"/>
    <property type="match status" value="1"/>
</dbReference>
<dbReference type="Pfam" id="PF02518">
    <property type="entry name" value="HATPase_c"/>
    <property type="match status" value="1"/>
</dbReference>
<feature type="repeat" description="TPR" evidence="3">
    <location>
        <begin position="203"/>
        <end position="236"/>
    </location>
</feature>
<keyword evidence="4" id="KW-0812">Transmembrane</keyword>
<dbReference type="AlphaFoldDB" id="A0A4Q6XI38"/>
<evidence type="ECO:0000256" key="3">
    <source>
        <dbReference type="PROSITE-ProRule" id="PRU00339"/>
    </source>
</evidence>
<dbReference type="Pfam" id="PF13424">
    <property type="entry name" value="TPR_12"/>
    <property type="match status" value="3"/>
</dbReference>
<comment type="caution">
    <text evidence="6">The sequence shown here is derived from an EMBL/GenBank/DDBJ whole genome shotgun (WGS) entry which is preliminary data.</text>
</comment>
<dbReference type="SMART" id="SM00028">
    <property type="entry name" value="TPR"/>
    <property type="match status" value="6"/>
</dbReference>
<dbReference type="Proteomes" id="UP000292855">
    <property type="component" value="Unassembled WGS sequence"/>
</dbReference>
<dbReference type="RefSeq" id="WP_130141511.1">
    <property type="nucleotide sequence ID" value="NZ_SGIT01000002.1"/>
</dbReference>
<dbReference type="InterPro" id="IPR003594">
    <property type="entry name" value="HATPase_dom"/>
</dbReference>
<feature type="repeat" description="TPR" evidence="3">
    <location>
        <begin position="123"/>
        <end position="156"/>
    </location>
</feature>
<dbReference type="EC" id="2.7.13.3" evidence="2"/>
<name>A0A4Q6XI38_9SPHI</name>
<dbReference type="SUPFAM" id="SSF55874">
    <property type="entry name" value="ATPase domain of HSP90 chaperone/DNA topoisomerase II/histidine kinase"/>
    <property type="match status" value="1"/>
</dbReference>
<comment type="catalytic activity">
    <reaction evidence="1">
        <text>ATP + protein L-histidine = ADP + protein N-phospho-L-histidine.</text>
        <dbReference type="EC" id="2.7.13.3"/>
    </reaction>
</comment>
<feature type="transmembrane region" description="Helical" evidence="4">
    <location>
        <begin position="404"/>
        <end position="422"/>
    </location>
</feature>
<dbReference type="OrthoDB" id="9810447at2"/>
<dbReference type="InterPro" id="IPR005467">
    <property type="entry name" value="His_kinase_dom"/>
</dbReference>
<evidence type="ECO:0000259" key="5">
    <source>
        <dbReference type="PROSITE" id="PS50109"/>
    </source>
</evidence>
<gene>
    <name evidence="6" type="ORF">EWE74_10540</name>
</gene>
<dbReference type="Gene3D" id="1.10.287.130">
    <property type="match status" value="1"/>
</dbReference>
<dbReference type="CDD" id="cd00082">
    <property type="entry name" value="HisKA"/>
    <property type="match status" value="1"/>
</dbReference>
<feature type="repeat" description="TPR" evidence="3">
    <location>
        <begin position="83"/>
        <end position="116"/>
    </location>
</feature>
<dbReference type="InterPro" id="IPR019734">
    <property type="entry name" value="TPR_rpt"/>
</dbReference>
<keyword evidence="4" id="KW-0472">Membrane</keyword>
<dbReference type="SUPFAM" id="SSF47384">
    <property type="entry name" value="Homodimeric domain of signal transducing histidine kinase"/>
    <property type="match status" value="1"/>
</dbReference>
<proteinExistence type="predicted"/>
<dbReference type="EMBL" id="SGIT01000002">
    <property type="protein sequence ID" value="RZF59591.1"/>
    <property type="molecule type" value="Genomic_DNA"/>
</dbReference>
<dbReference type="Gene3D" id="1.25.40.10">
    <property type="entry name" value="Tetratricopeptide repeat domain"/>
    <property type="match status" value="3"/>
</dbReference>
<keyword evidence="7" id="KW-1185">Reference proteome</keyword>
<dbReference type="SUPFAM" id="SSF48452">
    <property type="entry name" value="TPR-like"/>
    <property type="match status" value="2"/>
</dbReference>
<keyword evidence="4" id="KW-1133">Transmembrane helix</keyword>
<feature type="repeat" description="TPR" evidence="3">
    <location>
        <begin position="163"/>
        <end position="196"/>
    </location>
</feature>
<evidence type="ECO:0000313" key="7">
    <source>
        <dbReference type="Proteomes" id="UP000292855"/>
    </source>
</evidence>
<protein>
    <recommendedName>
        <fullName evidence="2">histidine kinase</fullName>
        <ecNumber evidence="2">2.7.13.3</ecNumber>
    </recommendedName>
</protein>
<dbReference type="PROSITE" id="PS50005">
    <property type="entry name" value="TPR"/>
    <property type="match status" value="4"/>
</dbReference>
<dbReference type="InterPro" id="IPR003661">
    <property type="entry name" value="HisK_dim/P_dom"/>
</dbReference>
<evidence type="ECO:0000256" key="2">
    <source>
        <dbReference type="ARBA" id="ARBA00012438"/>
    </source>
</evidence>
<accession>A0A4Q6XI38</accession>
<sequence length="660" mass="74965">MKHILTILLLTSAISLYAQKQGQERVDSLLTELEKAEADTTKVNILNEVSRQNISFGNYEIAMEQAEKALLVARKAQFKKGEADAHSSIGIIYSNQGNYPEALKNHLALLKISEETENKANMASAHMNIGIVYAIQGNYPEALKFFLNALKIFEEIGNKNRTASTYGNIGNIYRIQGNYREALKNHQAALKIFEIIEDKRMIASCYINIGNIYVDQDNYPEALKNHQAALRICEEVGAKREQALSSNNIGGIYRKQGNYAEALKSLFASLKISEQIGHKELMAMTYSSIGFVYEKLGELRESEKWLYKSLQLGKEIGMTDNTRDTYEALARTDSAQGNYKGAFENYKMYTAYKDSLFNEENTKELTRLEMNYGFEKQQDSIRLLNEKEIAVRDASIANVRKQRLFFIGGIVALTIIGGLLYYQSKQRKKHNEKLHLLNTELDQANRIKTRFFSILNHDLRSPVANLIHFLHLQNENPELLDKETKERLQGKTISGAENLLASMEDLLLWSKGQMENFKPEPKQIQIKQLFEDNQKVFSGYQNIHFVYNNPDNIEVFTDLNYLKTIVRNLTSNAINVFTTAENPTIIWETRQENGRVLLSVTDNGPGADSKKFRALYDDKEVIGIKSGLGLHLIRDLAKAIGCTIEVESTIGKGTTIRLLF</sequence>
<dbReference type="InterPro" id="IPR036097">
    <property type="entry name" value="HisK_dim/P_sf"/>
</dbReference>
<dbReference type="PANTHER" id="PTHR10098:SF108">
    <property type="entry name" value="TETRATRICOPEPTIDE REPEAT PROTEIN 28"/>
    <property type="match status" value="1"/>
</dbReference>
<reference evidence="6 7" key="1">
    <citation type="submission" date="2019-02" db="EMBL/GenBank/DDBJ databases">
        <authorList>
            <person name="Li Y."/>
        </authorList>
    </citation>
    <scope>NUCLEOTIDE SEQUENCE [LARGE SCALE GENOMIC DNA]</scope>
    <source>
        <strain evidence="6 7">30C10-4-7</strain>
    </source>
</reference>
<keyword evidence="3" id="KW-0802">TPR repeat</keyword>
<dbReference type="PANTHER" id="PTHR10098">
    <property type="entry name" value="RAPSYN-RELATED"/>
    <property type="match status" value="1"/>
</dbReference>
<evidence type="ECO:0000256" key="4">
    <source>
        <dbReference type="SAM" id="Phobius"/>
    </source>
</evidence>
<evidence type="ECO:0000313" key="6">
    <source>
        <dbReference type="EMBL" id="RZF59591.1"/>
    </source>
</evidence>
<organism evidence="6 7">
    <name type="scientific">Sphingobacterium corticibacterium</name>
    <dbReference type="NCBI Taxonomy" id="2484746"/>
    <lineage>
        <taxon>Bacteria</taxon>
        <taxon>Pseudomonadati</taxon>
        <taxon>Bacteroidota</taxon>
        <taxon>Sphingobacteriia</taxon>
        <taxon>Sphingobacteriales</taxon>
        <taxon>Sphingobacteriaceae</taxon>
        <taxon>Sphingobacterium</taxon>
    </lineage>
</organism>
<feature type="domain" description="Histidine kinase" evidence="5">
    <location>
        <begin position="454"/>
        <end position="660"/>
    </location>
</feature>